<dbReference type="GO" id="GO:0005737">
    <property type="term" value="C:cytoplasm"/>
    <property type="evidence" value="ECO:0007669"/>
    <property type="project" value="UniProtKB-SubCell"/>
</dbReference>
<evidence type="ECO:0000256" key="4">
    <source>
        <dbReference type="HAMAP-Rule" id="MF_00094"/>
    </source>
</evidence>
<dbReference type="Gene3D" id="1.20.58.410">
    <property type="entry name" value="Release factor"/>
    <property type="match status" value="1"/>
</dbReference>
<evidence type="ECO:0000256" key="2">
    <source>
        <dbReference type="ARBA" id="ARBA00022481"/>
    </source>
</evidence>
<dbReference type="GO" id="GO:0016149">
    <property type="term" value="F:translation release factor activity, codon specific"/>
    <property type="evidence" value="ECO:0007669"/>
    <property type="project" value="UniProtKB-UniRule"/>
</dbReference>
<proteinExistence type="inferred from homology"/>
<comment type="function">
    <text evidence="4">Peptide chain release factor 2 directs the termination of translation in response to the peptide chain termination codons UGA and UAA.</text>
</comment>
<keyword evidence="6" id="KW-0175">Coiled coil</keyword>
<comment type="subcellular location">
    <subcellularLocation>
        <location evidence="4">Cytoplasm</location>
    </subcellularLocation>
</comment>
<keyword evidence="4" id="KW-0963">Cytoplasm</keyword>
<dbReference type="EMBL" id="LR025085">
    <property type="protein sequence ID" value="VAX76693.1"/>
    <property type="molecule type" value="Genomic_DNA"/>
</dbReference>
<evidence type="ECO:0000313" key="8">
    <source>
        <dbReference type="EMBL" id="VAX76693.1"/>
    </source>
</evidence>
<dbReference type="SMART" id="SM00937">
    <property type="entry name" value="PCRF"/>
    <property type="match status" value="1"/>
</dbReference>
<feature type="domain" description="Peptide chain release factor" evidence="7">
    <location>
        <begin position="62"/>
        <end position="172"/>
    </location>
</feature>
<sequence>MFEYFKKIKKINLIKKKIKKIIYKNHPKKISKLYKEKNFLLKEIGKIKKLDSIFKDIQYWIKIFKIDSDQIIINEIIKEYSRLKKNINKLEIYTMFKNKYDSNNCYVDIQSGSGGIESQDWTKILLKMYIKYTIKRRFKATIISESIGEIGGIKSVTLKIKGKFAFGLFRTETGVHRLVRKSPFDSSKKRHTSFSSIFVYPELKNDLKIDIQEKHLKIDVYKSSGAGGQHVNRTESAVRVTHIPTGITTQCQNNRSQHKNKNKAIKQLKAKLYNIENKKKKMEKKKVNQNKPDIRWGNQIRSYILDASRIKDVRTKIERKDIQNVLNGDLNQFIDTSLKMGF</sequence>
<evidence type="ECO:0000256" key="3">
    <source>
        <dbReference type="ARBA" id="ARBA00022917"/>
    </source>
</evidence>
<dbReference type="InterPro" id="IPR005139">
    <property type="entry name" value="PCRF"/>
</dbReference>
<dbReference type="InterPro" id="IPR004374">
    <property type="entry name" value="PrfB"/>
</dbReference>
<feature type="modified residue" description="N5-methylglutamine" evidence="4">
    <location>
        <position position="229"/>
    </location>
</feature>
<dbReference type="Gene3D" id="3.30.160.20">
    <property type="match status" value="1"/>
</dbReference>
<dbReference type="OrthoDB" id="9806673at2"/>
<dbReference type="PANTHER" id="PTHR43116">
    <property type="entry name" value="PEPTIDE CHAIN RELEASE FACTOR 2"/>
    <property type="match status" value="1"/>
</dbReference>
<dbReference type="STRING" id="1921549.GCA_900128825_00280"/>
<dbReference type="HAMAP" id="MF_00094">
    <property type="entry name" value="Rel_fac_2"/>
    <property type="match status" value="1"/>
</dbReference>
<dbReference type="NCBIfam" id="TIGR00020">
    <property type="entry name" value="prfB"/>
    <property type="match status" value="1"/>
</dbReference>
<keyword evidence="3 4" id="KW-0648">Protein biosynthesis</keyword>
<protein>
    <recommendedName>
        <fullName evidence="4 5">Peptide chain release factor 2</fullName>
        <shortName evidence="4">RF-2</shortName>
    </recommendedName>
</protein>
<reference evidence="9" key="1">
    <citation type="submission" date="2018-09" db="EMBL/GenBank/DDBJ databases">
        <authorList>
            <person name="Manzano-Marin A."/>
            <person name="Manzano-Marin A."/>
        </authorList>
    </citation>
    <scope>NUCLEOTIDE SEQUENCE [LARGE SCALE GENOMIC DNA]</scope>
    <source>
        <strain evidence="9">BuCistrobi</strain>
    </source>
</reference>
<comment type="similarity">
    <text evidence="1 4">Belongs to the prokaryotic/mitochondrial release factor family.</text>
</comment>
<name>A0A3B1DWL2_9GAMM</name>
<dbReference type="AlphaFoldDB" id="A0A3B1DWL2"/>
<dbReference type="Gene3D" id="3.30.70.1660">
    <property type="match status" value="1"/>
</dbReference>
<evidence type="ECO:0000256" key="1">
    <source>
        <dbReference type="ARBA" id="ARBA00010835"/>
    </source>
</evidence>
<evidence type="ECO:0000256" key="5">
    <source>
        <dbReference type="NCBIfam" id="TIGR00020"/>
    </source>
</evidence>
<dbReference type="InterPro" id="IPR045853">
    <property type="entry name" value="Pep_chain_release_fac_I_sf"/>
</dbReference>
<dbReference type="PANTHER" id="PTHR43116:SF3">
    <property type="entry name" value="CLASS I PEPTIDE CHAIN RELEASE FACTOR"/>
    <property type="match status" value="1"/>
</dbReference>
<gene>
    <name evidence="4 8" type="primary">prfB</name>
    <name evidence="8" type="ORF">BUCINSTRO3249_0280</name>
</gene>
<evidence type="ECO:0000259" key="7">
    <source>
        <dbReference type="SMART" id="SM00937"/>
    </source>
</evidence>
<evidence type="ECO:0000313" key="9">
    <source>
        <dbReference type="Proteomes" id="UP000271849"/>
    </source>
</evidence>
<dbReference type="InterPro" id="IPR000352">
    <property type="entry name" value="Pep_chain_release_fac_I"/>
</dbReference>
<accession>A0A3B1DWL2</accession>
<dbReference type="FunFam" id="3.30.160.20:FF:000010">
    <property type="entry name" value="Peptide chain release factor 2"/>
    <property type="match status" value="1"/>
</dbReference>
<comment type="PTM">
    <text evidence="4">Methylated by PrmC. Methylation increases the termination efficiency of RF2.</text>
</comment>
<feature type="coiled-coil region" evidence="6">
    <location>
        <begin position="251"/>
        <end position="285"/>
    </location>
</feature>
<evidence type="ECO:0000256" key="6">
    <source>
        <dbReference type="SAM" id="Coils"/>
    </source>
</evidence>
<dbReference type="Pfam" id="PF00472">
    <property type="entry name" value="RF-1"/>
    <property type="match status" value="1"/>
</dbReference>
<organism evidence="8 9">
    <name type="scientific">Buchnera aphidicola</name>
    <name type="common">Cinara strobi</name>
    <dbReference type="NCBI Taxonomy" id="1921549"/>
    <lineage>
        <taxon>Bacteria</taxon>
        <taxon>Pseudomonadati</taxon>
        <taxon>Pseudomonadota</taxon>
        <taxon>Gammaproteobacteria</taxon>
        <taxon>Enterobacterales</taxon>
        <taxon>Erwiniaceae</taxon>
        <taxon>Buchnera</taxon>
    </lineage>
</organism>
<dbReference type="SUPFAM" id="SSF75620">
    <property type="entry name" value="Release factor"/>
    <property type="match status" value="1"/>
</dbReference>
<dbReference type="Proteomes" id="UP000271849">
    <property type="component" value="Chromosome"/>
</dbReference>
<dbReference type="Pfam" id="PF03462">
    <property type="entry name" value="PCRF"/>
    <property type="match status" value="1"/>
</dbReference>
<keyword evidence="2 4" id="KW-0488">Methylation</keyword>